<evidence type="ECO:0000259" key="1">
    <source>
        <dbReference type="Pfam" id="PF21321"/>
    </source>
</evidence>
<dbReference type="InterPro" id="IPR009057">
    <property type="entry name" value="Homeodomain-like_sf"/>
</dbReference>
<protein>
    <submittedName>
        <fullName evidence="2">DUF433 domain-containing protein</fullName>
    </submittedName>
</protein>
<dbReference type="Pfam" id="PF21321">
    <property type="entry name" value="HTH_66"/>
    <property type="match status" value="1"/>
</dbReference>
<feature type="domain" description="Putative antitoxin VapB45-like DNA-binding HTH" evidence="1">
    <location>
        <begin position="16"/>
        <end position="91"/>
    </location>
</feature>
<proteinExistence type="predicted"/>
<evidence type="ECO:0000313" key="2">
    <source>
        <dbReference type="EMBL" id="HGG00355.1"/>
    </source>
</evidence>
<dbReference type="InterPro" id="IPR048708">
    <property type="entry name" value="VapB45-like_HTH"/>
</dbReference>
<dbReference type="InterPro" id="IPR007367">
    <property type="entry name" value="DUF433"/>
</dbReference>
<dbReference type="AlphaFoldDB" id="A0A7C3VRM7"/>
<gene>
    <name evidence="2" type="ORF">ENR15_06810</name>
</gene>
<reference evidence="2" key="1">
    <citation type="journal article" date="2020" name="mSystems">
        <title>Genome- and Community-Level Interaction Insights into Carbon Utilization and Element Cycling Functions of Hydrothermarchaeota in Hydrothermal Sediment.</title>
        <authorList>
            <person name="Zhou Z."/>
            <person name="Liu Y."/>
            <person name="Xu W."/>
            <person name="Pan J."/>
            <person name="Luo Z.H."/>
            <person name="Li M."/>
        </authorList>
    </citation>
    <scope>NUCLEOTIDE SEQUENCE [LARGE SCALE GENOMIC DNA]</scope>
    <source>
        <strain evidence="2">SpSt-374</strain>
    </source>
</reference>
<dbReference type="Gene3D" id="1.10.10.10">
    <property type="entry name" value="Winged helix-like DNA-binding domain superfamily/Winged helix DNA-binding domain"/>
    <property type="match status" value="1"/>
</dbReference>
<dbReference type="Pfam" id="PF04255">
    <property type="entry name" value="DUF433"/>
    <property type="match status" value="1"/>
</dbReference>
<dbReference type="InterPro" id="IPR036388">
    <property type="entry name" value="WH-like_DNA-bd_sf"/>
</dbReference>
<organism evidence="2">
    <name type="scientific">Planktothricoides sp. SpSt-374</name>
    <dbReference type="NCBI Taxonomy" id="2282167"/>
    <lineage>
        <taxon>Bacteria</taxon>
        <taxon>Bacillati</taxon>
        <taxon>Cyanobacteriota</taxon>
        <taxon>Cyanophyceae</taxon>
        <taxon>Oscillatoriophycideae</taxon>
        <taxon>Oscillatoriales</taxon>
        <taxon>Oscillatoriaceae</taxon>
        <taxon>Planktothricoides</taxon>
    </lineage>
</organism>
<dbReference type="EMBL" id="DSPX01000064">
    <property type="protein sequence ID" value="HGG00355.1"/>
    <property type="molecule type" value="Genomic_DNA"/>
</dbReference>
<sequence>MFELYGGQDPRHVATYSPSEVARYLRVPASTLRAWVFGTRYQTKRGAKPFEPVIQRPKPKERLLSFTNLIELHVLNAIRKVHNVPLVQVRQGLNYIKDLYSMEHPLASQKLYTDGLDLFVEHLGKFVNASRHGQLAIPEIVQVYLQRIEWDEEGLAARLYPFTRFNESSEPTWIVIDPSVSFGQPAVVDSGVPTAILAQRYAAGESIDELASDYECDRLKIEEAIRYELALAA</sequence>
<name>A0A7C3VRM7_9CYAN</name>
<accession>A0A7C3VRM7</accession>
<comment type="caution">
    <text evidence="2">The sequence shown here is derived from an EMBL/GenBank/DDBJ whole genome shotgun (WGS) entry which is preliminary data.</text>
</comment>
<dbReference type="SUPFAM" id="SSF46689">
    <property type="entry name" value="Homeodomain-like"/>
    <property type="match status" value="1"/>
</dbReference>